<dbReference type="EMBL" id="JSWE01000223">
    <property type="protein sequence ID" value="KIE04184.1"/>
    <property type="molecule type" value="Genomic_DNA"/>
</dbReference>
<dbReference type="STRING" id="86105.NF27_JF00620"/>
<dbReference type="RefSeq" id="WP_039459390.1">
    <property type="nucleotide sequence ID" value="NZ_JSWE01000223.1"/>
</dbReference>
<dbReference type="GO" id="GO:0003697">
    <property type="term" value="F:single-stranded DNA binding"/>
    <property type="evidence" value="ECO:0007669"/>
    <property type="project" value="InterPro"/>
</dbReference>
<dbReference type="Pfam" id="PF02586">
    <property type="entry name" value="SRAP"/>
    <property type="match status" value="1"/>
</dbReference>
<evidence type="ECO:0000313" key="2">
    <source>
        <dbReference type="Proteomes" id="UP000031258"/>
    </source>
</evidence>
<comment type="caution">
    <text evidence="1">The sequence shown here is derived from an EMBL/GenBank/DDBJ whole genome shotgun (WGS) entry which is preliminary data.</text>
</comment>
<dbReference type="AlphaFoldDB" id="A0A0C1QF53"/>
<gene>
    <name evidence="1" type="ORF">NF27_JF00620</name>
</gene>
<evidence type="ECO:0008006" key="3">
    <source>
        <dbReference type="Google" id="ProtNLM"/>
    </source>
</evidence>
<reference evidence="1 2" key="1">
    <citation type="submission" date="2014-11" db="EMBL/GenBank/DDBJ databases">
        <title>A Rickettsiales Symbiont of Amoebae With Ancient Features.</title>
        <authorList>
            <person name="Schulz F."/>
            <person name="Martijn J."/>
            <person name="Wascher F."/>
            <person name="Kostanjsek R."/>
            <person name="Ettema T.J."/>
            <person name="Horn M."/>
        </authorList>
    </citation>
    <scope>NUCLEOTIDE SEQUENCE [LARGE SCALE GENOMIC DNA]</scope>
    <source>
        <strain evidence="1 2">UWC36</strain>
    </source>
</reference>
<dbReference type="SUPFAM" id="SSF143081">
    <property type="entry name" value="BB1717-like"/>
    <property type="match status" value="1"/>
</dbReference>
<dbReference type="OrthoDB" id="9782620at2"/>
<keyword evidence="2" id="KW-1185">Reference proteome</keyword>
<dbReference type="GO" id="GO:0106300">
    <property type="term" value="P:protein-DNA covalent cross-linking repair"/>
    <property type="evidence" value="ECO:0007669"/>
    <property type="project" value="InterPro"/>
</dbReference>
<dbReference type="Proteomes" id="UP000031258">
    <property type="component" value="Unassembled WGS sequence"/>
</dbReference>
<sequence length="65" mass="7420">MCGRFVQASSAEDLQDKYKTSNQVEIKPNYNVSPHTNIVTILKSQEINQLEMHAMLWGLGTILER</sequence>
<name>A0A0C1QF53_9RICK</name>
<dbReference type="Gene3D" id="3.90.1680.10">
    <property type="entry name" value="SOS response associated peptidase-like"/>
    <property type="match status" value="1"/>
</dbReference>
<proteinExistence type="predicted"/>
<dbReference type="InterPro" id="IPR003738">
    <property type="entry name" value="SRAP"/>
</dbReference>
<dbReference type="InterPro" id="IPR036590">
    <property type="entry name" value="SRAP-like"/>
</dbReference>
<organism evidence="1 2">
    <name type="scientific">Candidatus Jidaibacter acanthamoebae</name>
    <dbReference type="NCBI Taxonomy" id="86105"/>
    <lineage>
        <taxon>Bacteria</taxon>
        <taxon>Pseudomonadati</taxon>
        <taxon>Pseudomonadota</taxon>
        <taxon>Alphaproteobacteria</taxon>
        <taxon>Rickettsiales</taxon>
        <taxon>Candidatus Midichloriaceae</taxon>
        <taxon>Candidatus Jidaibacter</taxon>
    </lineage>
</organism>
<accession>A0A0C1QF53</accession>
<evidence type="ECO:0000313" key="1">
    <source>
        <dbReference type="EMBL" id="KIE04184.1"/>
    </source>
</evidence>
<protein>
    <recommendedName>
        <fullName evidence="3">Abasic site processing protein</fullName>
    </recommendedName>
</protein>